<evidence type="ECO:0000313" key="5">
    <source>
        <dbReference type="Proteomes" id="UP000261600"/>
    </source>
</evidence>
<evidence type="ECO:0000256" key="3">
    <source>
        <dbReference type="SAM" id="MobiDB-lite"/>
    </source>
</evidence>
<feature type="compositionally biased region" description="Basic residues" evidence="3">
    <location>
        <begin position="434"/>
        <end position="448"/>
    </location>
</feature>
<dbReference type="AlphaFoldDB" id="A0A3Q3IFA3"/>
<accession>A0A3Q3IFA3</accession>
<feature type="region of interest" description="Disordered" evidence="3">
    <location>
        <begin position="413"/>
        <end position="448"/>
    </location>
</feature>
<sequence>MFNPSELEGEVDHSFFDSGCDDNGISRDGVEKNNDMENPSPHERLHAEQTEKTKVGLSLRTNETTIHLDQMVHEEDVYSQSLSETEEALPPNFKHSGSKSRNKQSPKKLTRNQHTRSPSPSSTETSVDADSESSCSSKHGRSSLGSSSPPKPNKSSLSPGDRRTSVGSAGSCDLPSSCTEESDDTATDVSPLSSPDISPLQSLDLEHTEGSQEAQQQKSVPSSGLSNIHQDEDSDQDVNERKKFLKLGKKETGKIALLKESQPLDKDLVHYTVNSCFDRMSFHHSGSLSSERQLGRRLILHCPGGRNIKNYSFTNDDVQRIDRENQRLLHELSRLSPGPSLGSAARKKTNMANNSPLVRLSHSALNRQREQQRIERENLAFLKRLESVKPTPGLRRSEQLADYHRHAGYLGGPSYPLCSRSTSKKERPTSRTVSGRRSRAKLRQRHRQMPNYQRSNARIVFFDPLHRGRSSCTCL</sequence>
<feature type="compositionally biased region" description="Polar residues" evidence="3">
    <location>
        <begin position="187"/>
        <end position="201"/>
    </location>
</feature>
<name>A0A3Q3IFA3_MONAL</name>
<evidence type="ECO:0000313" key="4">
    <source>
        <dbReference type="Ensembl" id="ENSMALP00000002922.1"/>
    </source>
</evidence>
<feature type="compositionally biased region" description="Basic and acidic residues" evidence="3">
    <location>
        <begin position="24"/>
        <end position="54"/>
    </location>
</feature>
<dbReference type="Pfam" id="PF13879">
    <property type="entry name" value="Hmw_CFAP97"/>
    <property type="match status" value="1"/>
</dbReference>
<reference evidence="4" key="2">
    <citation type="submission" date="2025-09" db="UniProtKB">
        <authorList>
            <consortium name="Ensembl"/>
        </authorList>
    </citation>
    <scope>IDENTIFICATION</scope>
</reference>
<dbReference type="PANTHER" id="PTHR23035">
    <property type="entry name" value="CILIA- AND FLAGELLA-ASSOCIATED PROTEIN 97-RELATED"/>
    <property type="match status" value="1"/>
</dbReference>
<dbReference type="Ensembl" id="ENSMALT00000003001.1">
    <property type="protein sequence ID" value="ENSMALP00000002922.1"/>
    <property type="gene ID" value="ENSMALG00000002178.1"/>
</dbReference>
<protein>
    <recommendedName>
        <fullName evidence="2">Cilia- and flagella-associated protein 97</fullName>
    </recommendedName>
</protein>
<dbReference type="InterPro" id="IPR029488">
    <property type="entry name" value="Hmw/CFAP97"/>
</dbReference>
<feature type="compositionally biased region" description="Low complexity" evidence="3">
    <location>
        <begin position="117"/>
        <end position="159"/>
    </location>
</feature>
<evidence type="ECO:0000256" key="2">
    <source>
        <dbReference type="ARBA" id="ARBA00021424"/>
    </source>
</evidence>
<feature type="compositionally biased region" description="Basic residues" evidence="3">
    <location>
        <begin position="96"/>
        <end position="114"/>
    </location>
</feature>
<organism evidence="4 5">
    <name type="scientific">Monopterus albus</name>
    <name type="common">Swamp eel</name>
    <dbReference type="NCBI Taxonomy" id="43700"/>
    <lineage>
        <taxon>Eukaryota</taxon>
        <taxon>Metazoa</taxon>
        <taxon>Chordata</taxon>
        <taxon>Craniata</taxon>
        <taxon>Vertebrata</taxon>
        <taxon>Euteleostomi</taxon>
        <taxon>Actinopterygii</taxon>
        <taxon>Neopterygii</taxon>
        <taxon>Teleostei</taxon>
        <taxon>Neoteleostei</taxon>
        <taxon>Acanthomorphata</taxon>
        <taxon>Anabantaria</taxon>
        <taxon>Synbranchiformes</taxon>
        <taxon>Synbranchidae</taxon>
        <taxon>Monopterus</taxon>
    </lineage>
</organism>
<feature type="region of interest" description="Disordered" evidence="3">
    <location>
        <begin position="334"/>
        <end position="354"/>
    </location>
</feature>
<feature type="region of interest" description="Disordered" evidence="3">
    <location>
        <begin position="1"/>
        <end position="239"/>
    </location>
</feature>
<comment type="similarity">
    <text evidence="1">Belongs to the CFAP97 family.</text>
</comment>
<dbReference type="Proteomes" id="UP000261600">
    <property type="component" value="Unplaced"/>
</dbReference>
<reference evidence="4" key="1">
    <citation type="submission" date="2025-08" db="UniProtKB">
        <authorList>
            <consortium name="Ensembl"/>
        </authorList>
    </citation>
    <scope>IDENTIFICATION</scope>
</reference>
<feature type="compositionally biased region" description="Polar residues" evidence="3">
    <location>
        <begin position="211"/>
        <end position="228"/>
    </location>
</feature>
<evidence type="ECO:0000256" key="1">
    <source>
        <dbReference type="ARBA" id="ARBA00008315"/>
    </source>
</evidence>
<feature type="compositionally biased region" description="Low complexity" evidence="3">
    <location>
        <begin position="334"/>
        <end position="343"/>
    </location>
</feature>
<dbReference type="PANTHER" id="PTHR23035:SF1">
    <property type="entry name" value="CILIA- AND FLAGELLA-ASSOCIATED PROTEIN 97"/>
    <property type="match status" value="1"/>
</dbReference>
<proteinExistence type="inferred from homology"/>
<dbReference type="GO" id="GO:0007283">
    <property type="term" value="P:spermatogenesis"/>
    <property type="evidence" value="ECO:0007669"/>
    <property type="project" value="TreeGrafter"/>
</dbReference>
<dbReference type="InterPro" id="IPR038791">
    <property type="entry name" value="Cfap97/Hemingway"/>
</dbReference>
<keyword evidence="5" id="KW-1185">Reference proteome</keyword>